<gene>
    <name evidence="1" type="ORF">NP233_g926</name>
</gene>
<dbReference type="Proteomes" id="UP001213000">
    <property type="component" value="Unassembled WGS sequence"/>
</dbReference>
<protein>
    <submittedName>
        <fullName evidence="1">Uncharacterized protein</fullName>
    </submittedName>
</protein>
<name>A0AAD5W3R9_9AGAR</name>
<reference evidence="1" key="1">
    <citation type="submission" date="2022-07" db="EMBL/GenBank/DDBJ databases">
        <title>Genome Sequence of Leucocoprinus birnbaumii.</title>
        <authorList>
            <person name="Buettner E."/>
        </authorList>
    </citation>
    <scope>NUCLEOTIDE SEQUENCE</scope>
    <source>
        <strain evidence="1">VT141</strain>
    </source>
</reference>
<organism evidence="1 2">
    <name type="scientific">Leucocoprinus birnbaumii</name>
    <dbReference type="NCBI Taxonomy" id="56174"/>
    <lineage>
        <taxon>Eukaryota</taxon>
        <taxon>Fungi</taxon>
        <taxon>Dikarya</taxon>
        <taxon>Basidiomycota</taxon>
        <taxon>Agaricomycotina</taxon>
        <taxon>Agaricomycetes</taxon>
        <taxon>Agaricomycetidae</taxon>
        <taxon>Agaricales</taxon>
        <taxon>Agaricineae</taxon>
        <taxon>Agaricaceae</taxon>
        <taxon>Leucocoprinus</taxon>
    </lineage>
</organism>
<accession>A0AAD5W3R9</accession>
<dbReference type="EMBL" id="JANIEX010000029">
    <property type="protein sequence ID" value="KAJ3575693.1"/>
    <property type="molecule type" value="Genomic_DNA"/>
</dbReference>
<sequence>MLERPLDIFVVKFEWGIVFEKDFDRVMEELRRHLGGKFVPKVVRWAASIAAIVSAFHSIPLSAEFKFAEVR</sequence>
<keyword evidence="2" id="KW-1185">Reference proteome</keyword>
<dbReference type="AlphaFoldDB" id="A0AAD5W3R9"/>
<evidence type="ECO:0000313" key="1">
    <source>
        <dbReference type="EMBL" id="KAJ3575693.1"/>
    </source>
</evidence>
<comment type="caution">
    <text evidence="1">The sequence shown here is derived from an EMBL/GenBank/DDBJ whole genome shotgun (WGS) entry which is preliminary data.</text>
</comment>
<proteinExistence type="predicted"/>
<evidence type="ECO:0000313" key="2">
    <source>
        <dbReference type="Proteomes" id="UP001213000"/>
    </source>
</evidence>